<dbReference type="EMBL" id="JASSZA010000007">
    <property type="protein sequence ID" value="KAK2107401.1"/>
    <property type="molecule type" value="Genomic_DNA"/>
</dbReference>
<sequence>MKCGWRFWNLDHREKATLSQSVVALESHSQKDPTGRLCFDADDDDDGVKVTCCWQHWLSPASEECYLQLAHKCSRGLEVHR</sequence>
<feature type="non-terminal residue" evidence="1">
    <location>
        <position position="81"/>
    </location>
</feature>
<accession>A0ABQ9VDQ8</accession>
<protein>
    <submittedName>
        <fullName evidence="1">Uncharacterized protein</fullName>
    </submittedName>
</protein>
<reference evidence="1 2" key="1">
    <citation type="submission" date="2023-05" db="EMBL/GenBank/DDBJ databases">
        <title>B98-5 Cell Line De Novo Hybrid Assembly: An Optical Mapping Approach.</title>
        <authorList>
            <person name="Kananen K."/>
            <person name="Auerbach J.A."/>
            <person name="Kautto E."/>
            <person name="Blachly J.S."/>
        </authorList>
    </citation>
    <scope>NUCLEOTIDE SEQUENCE [LARGE SCALE GENOMIC DNA]</scope>
    <source>
        <strain evidence="1">B95-8</strain>
        <tissue evidence="1">Cell line</tissue>
    </source>
</reference>
<gene>
    <name evidence="1" type="ORF">P7K49_016915</name>
</gene>
<dbReference type="Proteomes" id="UP001266305">
    <property type="component" value="Unassembled WGS sequence"/>
</dbReference>
<proteinExistence type="predicted"/>
<evidence type="ECO:0000313" key="2">
    <source>
        <dbReference type="Proteomes" id="UP001266305"/>
    </source>
</evidence>
<comment type="caution">
    <text evidence="1">The sequence shown here is derived from an EMBL/GenBank/DDBJ whole genome shotgun (WGS) entry which is preliminary data.</text>
</comment>
<name>A0ABQ9VDQ8_SAGOE</name>
<evidence type="ECO:0000313" key="1">
    <source>
        <dbReference type="EMBL" id="KAK2107401.1"/>
    </source>
</evidence>
<keyword evidence="2" id="KW-1185">Reference proteome</keyword>
<organism evidence="1 2">
    <name type="scientific">Saguinus oedipus</name>
    <name type="common">Cotton-top tamarin</name>
    <name type="synonym">Oedipomidas oedipus</name>
    <dbReference type="NCBI Taxonomy" id="9490"/>
    <lineage>
        <taxon>Eukaryota</taxon>
        <taxon>Metazoa</taxon>
        <taxon>Chordata</taxon>
        <taxon>Craniata</taxon>
        <taxon>Vertebrata</taxon>
        <taxon>Euteleostomi</taxon>
        <taxon>Mammalia</taxon>
        <taxon>Eutheria</taxon>
        <taxon>Euarchontoglires</taxon>
        <taxon>Primates</taxon>
        <taxon>Haplorrhini</taxon>
        <taxon>Platyrrhini</taxon>
        <taxon>Cebidae</taxon>
        <taxon>Callitrichinae</taxon>
        <taxon>Saguinus</taxon>
    </lineage>
</organism>